<feature type="coiled-coil region" evidence="1">
    <location>
        <begin position="304"/>
        <end position="334"/>
    </location>
</feature>
<sequence>MNIKLFVFLFCVDLIGRSCSEITNARVKNLIQKLKELKLPPRGSLPTYLKHIEQFQEFQEPSSSTTTTPNLKRHHLVSGSQLKKLFTILLKNSPETLIDIFRHIYYNLPAAWRDDNIEYLHAIWCLDETVADEVLEKPEECEGKVKSLFDMFFWRPDNIQVGPGERFRDGGDGYDYDCFYLLRGAEMIYNIEFRTAVQAVIDADYTVTEEEHRRILQGNFNRLIRASRNMITNRNVPRNYNPSEWIEIDKHACRRHRNMFRNYLNKLENTFNLDQQEVQTINRAQQAINLQSMKRLVAWTESVMETELGRNKKLQNLLNRIKNEQNKMEFTELVLNFMKSSSVPLNFQDYVALIILYSNDVITSSTLPADLWYRLYENYLSFTPTMSQNEMNEELKKYSKNKNLIIIFNTVRANKGRANKGVCSVDSGYIPDVYAILQYNILFLNRYLGNDDFSRDEMLIFAKDIDTDNVTSTVKDFKELYKKDDDDDEEQDQNKILSTWYELLMGVYRWHEDKHCTSQLNESVNKIIDAKTCTDEDPTSGTLFDIMDKTRATDNISPDIKECSATMNIRGNTRIRAQRDVGDKSTREKQVQLRQLVEEVYQNINSTYEYDRATVLYQMVANRMHPLIKKSLNLVCHIPDNEPVHATCQGYRYPGCYWDQPVLEKATIVMDKITCHGLNILSFGIGYFFNKC</sequence>
<dbReference type="RefSeq" id="YP_003422399.1">
    <property type="nucleotide sequence ID" value="NC_013772.1"/>
</dbReference>
<dbReference type="EMBL" id="EU678671">
    <property type="protein sequence ID" value="ACH69410.1"/>
    <property type="molecule type" value="Genomic_DNA"/>
</dbReference>
<organismHost>
    <name type="scientific">Mythimna unipuncta</name>
    <name type="common">Armyworm moth</name>
    <name type="synonym">Pseudaletia unipuncta</name>
    <dbReference type="NCBI Taxonomy" id="103831"/>
</organismHost>
<proteinExistence type="predicted"/>
<organism evidence="2 3">
    <name type="scientific">Pseudalatia unipuncta granulosis virus</name>
    <name type="common">PuGV</name>
    <name type="synonym">Pseudalatia unipuncta granulovirus</name>
    <dbReference type="NCBI Taxonomy" id="36355"/>
    <lineage>
        <taxon>Viruses</taxon>
        <taxon>Viruses incertae sedis</taxon>
        <taxon>Naldaviricetes</taxon>
        <taxon>Lefavirales</taxon>
        <taxon>Baculoviridae</taxon>
        <taxon>Betabaculovirus</taxon>
        <taxon>Betabaculovirus myunipunctae</taxon>
    </lineage>
</organism>
<protein>
    <submittedName>
        <fullName evidence="2">Uncharacterized protein</fullName>
    </submittedName>
</protein>
<evidence type="ECO:0000256" key="1">
    <source>
        <dbReference type="SAM" id="Coils"/>
    </source>
</evidence>
<dbReference type="GeneID" id="8763920"/>
<dbReference type="Proteomes" id="UP000203623">
    <property type="component" value="Genome"/>
</dbReference>
<dbReference type="KEGG" id="vg:8763920"/>
<evidence type="ECO:0000313" key="2">
    <source>
        <dbReference type="EMBL" id="ACH69410.1"/>
    </source>
</evidence>
<name>B6S6S9_GVPU</name>
<accession>B6S6S9</accession>
<reference evidence="3" key="1">
    <citation type="submission" date="2008-04" db="EMBL/GenBank/DDBJ databases">
        <title>Genome sequence analysis of the Pseudaletia unipuncta granulovirus which was propagated in Pseudaletia separate larvae.</title>
        <authorList>
            <person name="Li Y."/>
            <person name="Tang P."/>
            <person name="Zhang Z."/>
            <person name="Zhang H."/>
            <person name="Qin Q."/>
        </authorList>
    </citation>
    <scope>NUCLEOTIDE SEQUENCE [LARGE SCALE GENOMIC DNA]</scope>
    <source>
        <strain evidence="3">Hawaiin</strain>
    </source>
</reference>
<evidence type="ECO:0000313" key="3">
    <source>
        <dbReference type="Proteomes" id="UP000203623"/>
    </source>
</evidence>
<keyword evidence="1" id="KW-0175">Coiled coil</keyword>
<keyword evidence="3" id="KW-1185">Reference proteome</keyword>
<dbReference type="OrthoDB" id="4565at10239"/>